<comment type="caution">
    <text evidence="1">The sequence shown here is derived from an EMBL/GenBank/DDBJ whole genome shotgun (WGS) entry which is preliminary data.</text>
</comment>
<accession>A0ABQ0PGP9</accession>
<evidence type="ECO:0000313" key="1">
    <source>
        <dbReference type="EMBL" id="GBQ68069.1"/>
    </source>
</evidence>
<reference evidence="1" key="1">
    <citation type="submission" date="2013-04" db="EMBL/GenBank/DDBJ databases">
        <title>The genome sequencing project of 58 acetic acid bacteria.</title>
        <authorList>
            <person name="Okamoto-Kainuma A."/>
            <person name="Ishikawa M."/>
            <person name="Umino S."/>
            <person name="Koizumi Y."/>
            <person name="Shiwa Y."/>
            <person name="Yoshikawa H."/>
            <person name="Matsutani M."/>
            <person name="Matsushita K."/>
        </authorList>
    </citation>
    <scope>NUCLEOTIDE SEQUENCE</scope>
    <source>
        <strain evidence="1">NRIC 0521</strain>
    </source>
</reference>
<dbReference type="RefSeq" id="WP_244465744.1">
    <property type="nucleotide sequence ID" value="NZ_BAQJ01000033.1"/>
</dbReference>
<protein>
    <submittedName>
        <fullName evidence="1">Uncharacterized protein</fullName>
    </submittedName>
</protein>
<organism evidence="1 2">
    <name type="scientific">Komagataeibacter intermedius NRIC 0521</name>
    <dbReference type="NCBI Taxonomy" id="1307934"/>
    <lineage>
        <taxon>Bacteria</taxon>
        <taxon>Pseudomonadati</taxon>
        <taxon>Pseudomonadota</taxon>
        <taxon>Alphaproteobacteria</taxon>
        <taxon>Acetobacterales</taxon>
        <taxon>Acetobacteraceae</taxon>
        <taxon>Komagataeibacter</taxon>
    </lineage>
</organism>
<evidence type="ECO:0000313" key="2">
    <source>
        <dbReference type="Proteomes" id="UP001061452"/>
    </source>
</evidence>
<gene>
    <name evidence="1" type="ORF">AA0521_1145</name>
</gene>
<sequence>MSEVKFTPGPWVAVYRGDNGGGPEGDVHQKAKWDVGLIDDGFMRGDFRWNDACLIAAAPDMYAILVDFIEYERLMDEDNHAAGMLKYADLREKVIKAIAKARGEA</sequence>
<dbReference type="Proteomes" id="UP001061452">
    <property type="component" value="Unassembled WGS sequence"/>
</dbReference>
<keyword evidence="2" id="KW-1185">Reference proteome</keyword>
<dbReference type="EMBL" id="BAQJ01000033">
    <property type="protein sequence ID" value="GBQ68069.1"/>
    <property type="molecule type" value="Genomic_DNA"/>
</dbReference>
<name>A0ABQ0PGP9_9PROT</name>
<proteinExistence type="predicted"/>